<feature type="compositionally biased region" description="Low complexity" evidence="1">
    <location>
        <begin position="466"/>
        <end position="476"/>
    </location>
</feature>
<dbReference type="Proteomes" id="UP000266841">
    <property type="component" value="Unassembled WGS sequence"/>
</dbReference>
<evidence type="ECO:0008006" key="4">
    <source>
        <dbReference type="Google" id="ProtNLM"/>
    </source>
</evidence>
<feature type="compositionally biased region" description="Basic and acidic residues" evidence="1">
    <location>
        <begin position="506"/>
        <end position="515"/>
    </location>
</feature>
<dbReference type="InterPro" id="IPR053139">
    <property type="entry name" value="Surface_bspA-like"/>
</dbReference>
<dbReference type="InterPro" id="IPR026906">
    <property type="entry name" value="LRR_5"/>
</dbReference>
<protein>
    <recommendedName>
        <fullName evidence="4">Leucine-rich repeat domain-containing protein</fullName>
    </recommendedName>
</protein>
<dbReference type="AlphaFoldDB" id="K0TJJ0"/>
<feature type="region of interest" description="Disordered" evidence="1">
    <location>
        <begin position="414"/>
        <end position="524"/>
    </location>
</feature>
<evidence type="ECO:0000313" key="3">
    <source>
        <dbReference type="Proteomes" id="UP000266841"/>
    </source>
</evidence>
<evidence type="ECO:0000256" key="1">
    <source>
        <dbReference type="SAM" id="MobiDB-lite"/>
    </source>
</evidence>
<dbReference type="Gene3D" id="1.25.40.20">
    <property type="entry name" value="Ankyrin repeat-containing domain"/>
    <property type="match status" value="1"/>
</dbReference>
<dbReference type="PANTHER" id="PTHR45661:SF3">
    <property type="entry name" value="IG-LIKE DOMAIN-CONTAINING PROTEIN"/>
    <property type="match status" value="1"/>
</dbReference>
<comment type="caution">
    <text evidence="2">The sequence shown here is derived from an EMBL/GenBank/DDBJ whole genome shotgun (WGS) entry which is preliminary data.</text>
</comment>
<proteinExistence type="predicted"/>
<reference evidence="2 3" key="1">
    <citation type="journal article" date="2012" name="Genome Biol.">
        <title>Genome and low-iron response of an oceanic diatom adapted to chronic iron limitation.</title>
        <authorList>
            <person name="Lommer M."/>
            <person name="Specht M."/>
            <person name="Roy A.S."/>
            <person name="Kraemer L."/>
            <person name="Andreson R."/>
            <person name="Gutowska M.A."/>
            <person name="Wolf J."/>
            <person name="Bergner S.V."/>
            <person name="Schilhabel M.B."/>
            <person name="Klostermeier U.C."/>
            <person name="Beiko R.G."/>
            <person name="Rosenstiel P."/>
            <person name="Hippler M."/>
            <person name="Laroche J."/>
        </authorList>
    </citation>
    <scope>NUCLEOTIDE SEQUENCE [LARGE SCALE GENOMIC DNA]</scope>
    <source>
        <strain evidence="2 3">CCMP1005</strain>
    </source>
</reference>
<dbReference type="Pfam" id="PF13306">
    <property type="entry name" value="LRR_5"/>
    <property type="match status" value="1"/>
</dbReference>
<gene>
    <name evidence="2" type="ORF">THAOC_00862</name>
</gene>
<keyword evidence="3" id="KW-1185">Reference proteome</keyword>
<dbReference type="Gene3D" id="3.80.10.10">
    <property type="entry name" value="Ribonuclease Inhibitor"/>
    <property type="match status" value="1"/>
</dbReference>
<evidence type="ECO:0000313" key="2">
    <source>
        <dbReference type="EMBL" id="EJK77314.1"/>
    </source>
</evidence>
<dbReference type="SUPFAM" id="SSF52058">
    <property type="entry name" value="L domain-like"/>
    <property type="match status" value="1"/>
</dbReference>
<feature type="compositionally biased region" description="Basic and acidic residues" evidence="1">
    <location>
        <begin position="429"/>
        <end position="438"/>
    </location>
</feature>
<name>K0TJJ0_THAOC</name>
<dbReference type="InterPro" id="IPR032675">
    <property type="entry name" value="LRR_dom_sf"/>
</dbReference>
<organism evidence="2 3">
    <name type="scientific">Thalassiosira oceanica</name>
    <name type="common">Marine diatom</name>
    <dbReference type="NCBI Taxonomy" id="159749"/>
    <lineage>
        <taxon>Eukaryota</taxon>
        <taxon>Sar</taxon>
        <taxon>Stramenopiles</taxon>
        <taxon>Ochrophyta</taxon>
        <taxon>Bacillariophyta</taxon>
        <taxon>Coscinodiscophyceae</taxon>
        <taxon>Thalassiosirophycidae</taxon>
        <taxon>Thalassiosirales</taxon>
        <taxon>Thalassiosiraceae</taxon>
        <taxon>Thalassiosira</taxon>
    </lineage>
</organism>
<dbReference type="InterPro" id="IPR036770">
    <property type="entry name" value="Ankyrin_rpt-contain_sf"/>
</dbReference>
<sequence>MWRPKSGRTGHLAQVQREAPFLDRLAEEPKETADSILQSLDATDATGESQVKLFFAELLFAPDLLAVLRSSGCPKIETSLPPIEESADEGIEWHTYGGELEPRHATHVKVLPSVTAIPSVRDHFRFVVEVVLPHGLTEICSRAFILSSLRRIELPDTLTLIGECAFEGCESLERIDLPKGLRVIERETFKFCRSLRAVGIPASVERIGALAFYRCHSLASIDVPDSVKQIEHSAFEGSGLRSFRMPRTCRSIESKVFWDCRNLYSIEIHSAVATIKERAFEHARLRNIAIPKGANSKMVADVFRDTQNFQLDVAFPYSDGMIIFEELKGRFSRLPIHRACYFQGDVVSYVMESREEDLIGQDCLGFTPLHILVCSTTQNVEAMELIIERCPGSLTTKDAWGENPIFLCTDNRQETASHQADIPPGRGADNPKRAEHPHQNGGEQVQLRIAGRVQAAGRGDRRTSPGRAGRAALGGRDTTRHRRAGDERLPSPAGHLLDLRQSGPLRAREGGRDVPRAGPVEDES</sequence>
<dbReference type="OrthoDB" id="10264456at2759"/>
<accession>K0TJJ0</accession>
<dbReference type="EMBL" id="AGNL01001031">
    <property type="protein sequence ID" value="EJK77314.1"/>
    <property type="molecule type" value="Genomic_DNA"/>
</dbReference>
<dbReference type="PANTHER" id="PTHR45661">
    <property type="entry name" value="SURFACE ANTIGEN"/>
    <property type="match status" value="1"/>
</dbReference>